<organism evidence="1 2">
    <name type="scientific">Nephila pilipes</name>
    <name type="common">Giant wood spider</name>
    <name type="synonym">Nephila maculata</name>
    <dbReference type="NCBI Taxonomy" id="299642"/>
    <lineage>
        <taxon>Eukaryota</taxon>
        <taxon>Metazoa</taxon>
        <taxon>Ecdysozoa</taxon>
        <taxon>Arthropoda</taxon>
        <taxon>Chelicerata</taxon>
        <taxon>Arachnida</taxon>
        <taxon>Araneae</taxon>
        <taxon>Araneomorphae</taxon>
        <taxon>Entelegynae</taxon>
        <taxon>Araneoidea</taxon>
        <taxon>Nephilidae</taxon>
        <taxon>Nephila</taxon>
    </lineage>
</organism>
<accession>A0A8X6PVF6</accession>
<evidence type="ECO:0000313" key="1">
    <source>
        <dbReference type="EMBL" id="GFT91344.1"/>
    </source>
</evidence>
<keyword evidence="2" id="KW-1185">Reference proteome</keyword>
<comment type="caution">
    <text evidence="1">The sequence shown here is derived from an EMBL/GenBank/DDBJ whole genome shotgun (WGS) entry which is preliminary data.</text>
</comment>
<dbReference type="AlphaFoldDB" id="A0A8X6PVF6"/>
<dbReference type="EMBL" id="BMAW01025201">
    <property type="protein sequence ID" value="GFT91344.1"/>
    <property type="molecule type" value="Genomic_DNA"/>
</dbReference>
<sequence length="104" mass="12243">MQSYGQALLEMCQNIQWSHHFVTVVQRNKIEDFSTKLRKEKERKKETLVGEVEDNNPRIQNCPLAYVAKRYSKKKFLWRHLGSGYFQTIPFQNFSTAVCLEGNS</sequence>
<protein>
    <submittedName>
        <fullName evidence="1">Uncharacterized protein</fullName>
    </submittedName>
</protein>
<dbReference type="Proteomes" id="UP000887013">
    <property type="component" value="Unassembled WGS sequence"/>
</dbReference>
<proteinExistence type="predicted"/>
<dbReference type="OrthoDB" id="10350918at2759"/>
<reference evidence="1" key="1">
    <citation type="submission" date="2020-08" db="EMBL/GenBank/DDBJ databases">
        <title>Multicomponent nature underlies the extraordinary mechanical properties of spider dragline silk.</title>
        <authorList>
            <person name="Kono N."/>
            <person name="Nakamura H."/>
            <person name="Mori M."/>
            <person name="Yoshida Y."/>
            <person name="Ohtoshi R."/>
            <person name="Malay A.D."/>
            <person name="Moran D.A.P."/>
            <person name="Tomita M."/>
            <person name="Numata K."/>
            <person name="Arakawa K."/>
        </authorList>
    </citation>
    <scope>NUCLEOTIDE SEQUENCE</scope>
</reference>
<evidence type="ECO:0000313" key="2">
    <source>
        <dbReference type="Proteomes" id="UP000887013"/>
    </source>
</evidence>
<name>A0A8X6PVF6_NEPPI</name>
<gene>
    <name evidence="1" type="ORF">NPIL_238101</name>
</gene>